<dbReference type="PANTHER" id="PTHR30146">
    <property type="entry name" value="LACI-RELATED TRANSCRIPTIONAL REPRESSOR"/>
    <property type="match status" value="1"/>
</dbReference>
<dbReference type="InterPro" id="IPR000843">
    <property type="entry name" value="HTH_LacI"/>
</dbReference>
<feature type="domain" description="HTH cro/C1-type" evidence="5">
    <location>
        <begin position="3"/>
        <end position="46"/>
    </location>
</feature>
<evidence type="ECO:0000256" key="2">
    <source>
        <dbReference type="ARBA" id="ARBA00023125"/>
    </source>
</evidence>
<dbReference type="InterPro" id="IPR028082">
    <property type="entry name" value="Peripla_BP_I"/>
</dbReference>
<keyword evidence="1" id="KW-0805">Transcription regulation</keyword>
<comment type="caution">
    <text evidence="6">The sequence shown here is derived from an EMBL/GenBank/DDBJ whole genome shotgun (WGS) entry which is preliminary data.</text>
</comment>
<dbReference type="CDD" id="cd01392">
    <property type="entry name" value="HTH_LacI"/>
    <property type="match status" value="1"/>
</dbReference>
<sequence>MSTIKDVARIAGVSVGTVSNFLNGKENVKEEKVQLIKQAMESLDYRPNYMAQNLKGMKRKIIGILFPNLDEPYNDIYKGLTEYLDMKDFITVLKLTQNNIVLENQFLDQLVNIGAVGIIMVSNDAANIKKYKKIEKKGVSFVFVERKVGQGSFSNVLFENKDLVYDITAGLLQENPDVNIKVLLGKQEFSNEKDCAEGYLAARESGKGDIEVIKEINREAVFDHIYRCLMYFDPKPAHVIASSVEFAKICVEVCNILKADICIHALAGEKWYMTDIQKNMVQYGRNAILMGKQAGEKMNELLSHRNLPERNTIYIKSKKNYSISEVSGNEKSRKKIRILAYKCDASNALKKLAASYRKQCGTEVEFHELGYTKLREQLKKEFAAQSREYDIYMFDLPWMGSVLSKNVFADLSKEVKEDNLLRRYPKTIVKAFYRFDRGVHIFPIIATTQVLLYRKDIFTNPDVKSQFMNMYGYELSPPGTWSNFNTIAEFFDRSVNPRSPFRYGTAASALEPIGLINEFLPRQWAFHGQITDRWGKVVIDSEENVKALENLTATFEHIPEGTEGYFWDEIFEMLLRGEIPMAQGFASHYQPGKYSVEGNTYEKYIEAVPVPGHRPMLGGWALGINKFSENIKECYEFIKWNLNDKTAILNMRLCGCVPTTTVFQDDTLKLSYPWLNMVNEKVELGRLREEIMDREKRIINTELIDDAISGGIKKAVLKKESPQKALGKIRDEISQLISGKSETAQ</sequence>
<dbReference type="PROSITE" id="PS50943">
    <property type="entry name" value="HTH_CROC1"/>
    <property type="match status" value="1"/>
</dbReference>
<gene>
    <name evidence="6" type="ORF">A8806_11364</name>
</gene>
<evidence type="ECO:0000256" key="3">
    <source>
        <dbReference type="ARBA" id="ARBA00023163"/>
    </source>
</evidence>
<dbReference type="PROSITE" id="PS50932">
    <property type="entry name" value="HTH_LACI_2"/>
    <property type="match status" value="1"/>
</dbReference>
<dbReference type="Pfam" id="PF01547">
    <property type="entry name" value="SBP_bac_1"/>
    <property type="match status" value="1"/>
</dbReference>
<dbReference type="Gene3D" id="3.40.190.10">
    <property type="entry name" value="Periplasmic binding protein-like II"/>
    <property type="match status" value="2"/>
</dbReference>
<dbReference type="InterPro" id="IPR001387">
    <property type="entry name" value="Cro/C1-type_HTH"/>
</dbReference>
<dbReference type="InterPro" id="IPR006059">
    <property type="entry name" value="SBP"/>
</dbReference>
<dbReference type="OrthoDB" id="9770625at2"/>
<evidence type="ECO:0000256" key="1">
    <source>
        <dbReference type="ARBA" id="ARBA00023015"/>
    </source>
</evidence>
<dbReference type="Pfam" id="PF00356">
    <property type="entry name" value="LacI"/>
    <property type="match status" value="1"/>
</dbReference>
<dbReference type="GO" id="GO:0000976">
    <property type="term" value="F:transcription cis-regulatory region binding"/>
    <property type="evidence" value="ECO:0007669"/>
    <property type="project" value="TreeGrafter"/>
</dbReference>
<reference evidence="6 7" key="1">
    <citation type="submission" date="2018-05" db="EMBL/GenBank/DDBJ databases">
        <title>The Hungate 1000. A catalogue of reference genomes from the rumen microbiome.</title>
        <authorList>
            <person name="Kelly W."/>
        </authorList>
    </citation>
    <scope>NUCLEOTIDE SEQUENCE [LARGE SCALE GENOMIC DNA]</scope>
    <source>
        <strain evidence="6 7">NLAE-zl-C242</strain>
    </source>
</reference>
<evidence type="ECO:0000313" key="7">
    <source>
        <dbReference type="Proteomes" id="UP000245845"/>
    </source>
</evidence>
<proteinExistence type="predicted"/>
<dbReference type="SMART" id="SM00354">
    <property type="entry name" value="HTH_LACI"/>
    <property type="match status" value="1"/>
</dbReference>
<dbReference type="SUPFAM" id="SSF47413">
    <property type="entry name" value="lambda repressor-like DNA-binding domains"/>
    <property type="match status" value="1"/>
</dbReference>
<evidence type="ECO:0000259" key="4">
    <source>
        <dbReference type="PROSITE" id="PS50932"/>
    </source>
</evidence>
<dbReference type="RefSeq" id="WP_109732817.1">
    <property type="nucleotide sequence ID" value="NZ_BAAACK010000005.1"/>
</dbReference>
<dbReference type="EMBL" id="QGDL01000013">
    <property type="protein sequence ID" value="PWJ23631.1"/>
    <property type="molecule type" value="Genomic_DNA"/>
</dbReference>
<feature type="domain" description="HTH lacI-type" evidence="4">
    <location>
        <begin position="2"/>
        <end position="56"/>
    </location>
</feature>
<dbReference type="SUPFAM" id="SSF53822">
    <property type="entry name" value="Periplasmic binding protein-like I"/>
    <property type="match status" value="1"/>
</dbReference>
<keyword evidence="2 6" id="KW-0238">DNA-binding</keyword>
<dbReference type="Proteomes" id="UP000245845">
    <property type="component" value="Unassembled WGS sequence"/>
</dbReference>
<keyword evidence="3" id="KW-0804">Transcription</keyword>
<dbReference type="SUPFAM" id="SSF53850">
    <property type="entry name" value="Periplasmic binding protein-like II"/>
    <property type="match status" value="1"/>
</dbReference>
<evidence type="ECO:0000313" key="6">
    <source>
        <dbReference type="EMBL" id="PWJ23631.1"/>
    </source>
</evidence>
<name>A0A2Y9C659_9FIRM</name>
<dbReference type="Gene3D" id="3.40.50.2300">
    <property type="match status" value="1"/>
</dbReference>
<accession>A0A2Y9C659</accession>
<dbReference type="GO" id="GO:0003700">
    <property type="term" value="F:DNA-binding transcription factor activity"/>
    <property type="evidence" value="ECO:0007669"/>
    <property type="project" value="TreeGrafter"/>
</dbReference>
<dbReference type="InterPro" id="IPR010982">
    <property type="entry name" value="Lambda_DNA-bd_dom_sf"/>
</dbReference>
<evidence type="ECO:0000259" key="5">
    <source>
        <dbReference type="PROSITE" id="PS50943"/>
    </source>
</evidence>
<dbReference type="PANTHER" id="PTHR30146:SF109">
    <property type="entry name" value="HTH-TYPE TRANSCRIPTIONAL REGULATOR GALS"/>
    <property type="match status" value="1"/>
</dbReference>
<protein>
    <submittedName>
        <fullName evidence="6">DNA-binding LacI/PurR family transcriptional regulator</fullName>
    </submittedName>
</protein>
<dbReference type="PROSITE" id="PS00356">
    <property type="entry name" value="HTH_LACI_1"/>
    <property type="match status" value="1"/>
</dbReference>
<organism evidence="6 7">
    <name type="scientific">Faecalicatena orotica</name>
    <dbReference type="NCBI Taxonomy" id="1544"/>
    <lineage>
        <taxon>Bacteria</taxon>
        <taxon>Bacillati</taxon>
        <taxon>Bacillota</taxon>
        <taxon>Clostridia</taxon>
        <taxon>Lachnospirales</taxon>
        <taxon>Lachnospiraceae</taxon>
        <taxon>Faecalicatena</taxon>
    </lineage>
</organism>
<dbReference type="AlphaFoldDB" id="A0A2Y9C659"/>
<keyword evidence="7" id="KW-1185">Reference proteome</keyword>
<dbReference type="Gene3D" id="1.10.260.40">
    <property type="entry name" value="lambda repressor-like DNA-binding domains"/>
    <property type="match status" value="1"/>
</dbReference>